<dbReference type="GeneID" id="9945213"/>
<evidence type="ECO:0000313" key="1">
    <source>
        <dbReference type="EMBL" id="EFO20699.1"/>
    </source>
</evidence>
<dbReference type="RefSeq" id="XP_003143369.1">
    <property type="nucleotide sequence ID" value="XM_003143321.1"/>
</dbReference>
<gene>
    <name evidence="1" type="ORF">LOAG_07788</name>
</gene>
<proteinExistence type="predicted"/>
<dbReference type="KEGG" id="loa:LOAG_07788"/>
<dbReference type="EMBL" id="JH712395">
    <property type="protein sequence ID" value="EFO20699.1"/>
    <property type="molecule type" value="Genomic_DNA"/>
</dbReference>
<dbReference type="InParanoid" id="A0A1S0TV33"/>
<organism evidence="1">
    <name type="scientific">Loa loa</name>
    <name type="common">Eye worm</name>
    <name type="synonym">Filaria loa</name>
    <dbReference type="NCBI Taxonomy" id="7209"/>
    <lineage>
        <taxon>Eukaryota</taxon>
        <taxon>Metazoa</taxon>
        <taxon>Ecdysozoa</taxon>
        <taxon>Nematoda</taxon>
        <taxon>Chromadorea</taxon>
        <taxon>Rhabditida</taxon>
        <taxon>Spirurina</taxon>
        <taxon>Spiruromorpha</taxon>
        <taxon>Filarioidea</taxon>
        <taxon>Onchocercidae</taxon>
        <taxon>Loa</taxon>
    </lineage>
</organism>
<protein>
    <submittedName>
        <fullName evidence="1">Uncharacterized protein</fullName>
    </submittedName>
</protein>
<dbReference type="AlphaFoldDB" id="A0A1S0TV33"/>
<dbReference type="CTD" id="9945213"/>
<reference evidence="1" key="1">
    <citation type="submission" date="2012-04" db="EMBL/GenBank/DDBJ databases">
        <title>The Genome Sequence of Loa loa.</title>
        <authorList>
            <consortium name="The Broad Institute Genome Sequencing Platform"/>
            <consortium name="Broad Institute Genome Sequencing Center for Infectious Disease"/>
            <person name="Nutman T.B."/>
            <person name="Fink D.L."/>
            <person name="Russ C."/>
            <person name="Young S."/>
            <person name="Zeng Q."/>
            <person name="Gargeya S."/>
            <person name="Alvarado L."/>
            <person name="Berlin A."/>
            <person name="Chapman S.B."/>
            <person name="Chen Z."/>
            <person name="Freedman E."/>
            <person name="Gellesch M."/>
            <person name="Goldberg J."/>
            <person name="Griggs A."/>
            <person name="Gujja S."/>
            <person name="Heilman E.R."/>
            <person name="Heiman D."/>
            <person name="Howarth C."/>
            <person name="Mehta T."/>
            <person name="Neiman D."/>
            <person name="Pearson M."/>
            <person name="Roberts A."/>
            <person name="Saif S."/>
            <person name="Shea T."/>
            <person name="Shenoy N."/>
            <person name="Sisk P."/>
            <person name="Stolte C."/>
            <person name="Sykes S."/>
            <person name="White J."/>
            <person name="Yandava C."/>
            <person name="Haas B."/>
            <person name="Henn M.R."/>
            <person name="Nusbaum C."/>
            <person name="Birren B."/>
        </authorList>
    </citation>
    <scope>NUCLEOTIDE SEQUENCE [LARGE SCALE GENOMIC DNA]</scope>
</reference>
<accession>A0A1S0TV33</accession>
<name>A0A1S0TV33_LOALO</name>
<sequence length="118" mass="13639">MEWTVVCYGDSTLLNDLPLLWDEKVSELEKSKIKLAGRAKGKYLLGDMYRMKFRPTYGKDVFHKKKQASDQPKRNTVILTQPCFNVTDMLHSNPQPFVTTPHPLLIWKLSGKTEKAEK</sequence>